<comment type="caution">
    <text evidence="6">The sequence shown here is derived from an EMBL/GenBank/DDBJ whole genome shotgun (WGS) entry which is preliminary data.</text>
</comment>
<evidence type="ECO:0000313" key="6">
    <source>
        <dbReference type="EMBL" id="KAE9172729.1"/>
    </source>
</evidence>
<keyword evidence="12" id="KW-1185">Reference proteome</keyword>
<evidence type="ECO:0000313" key="11">
    <source>
        <dbReference type="Proteomes" id="UP000429523"/>
    </source>
</evidence>
<evidence type="ECO:0000313" key="4">
    <source>
        <dbReference type="EMBL" id="KAE9071122.1"/>
    </source>
</evidence>
<dbReference type="AlphaFoldDB" id="A0A6A3VVP8"/>
<dbReference type="EMBL" id="QXGA01003208">
    <property type="protein sequence ID" value="KAE9086113.1"/>
    <property type="molecule type" value="Genomic_DNA"/>
</dbReference>
<dbReference type="Proteomes" id="UP000441208">
    <property type="component" value="Unassembled WGS sequence"/>
</dbReference>
<dbReference type="Proteomes" id="UP000460718">
    <property type="component" value="Unassembled WGS sequence"/>
</dbReference>
<dbReference type="Proteomes" id="UP000440367">
    <property type="component" value="Unassembled WGS sequence"/>
</dbReference>
<evidence type="ECO:0000313" key="1">
    <source>
        <dbReference type="EMBL" id="KAE8922323.1"/>
    </source>
</evidence>
<dbReference type="EMBL" id="QXGE01003110">
    <property type="protein sequence ID" value="KAE9277026.1"/>
    <property type="molecule type" value="Genomic_DNA"/>
</dbReference>
<evidence type="ECO:0000313" key="15">
    <source>
        <dbReference type="Proteomes" id="UP000440732"/>
    </source>
</evidence>
<evidence type="ECO:0000313" key="20">
    <source>
        <dbReference type="Proteomes" id="UP000488956"/>
    </source>
</evidence>
<dbReference type="EMBL" id="QXGD01003072">
    <property type="protein sequence ID" value="KAE9181029.1"/>
    <property type="molecule type" value="Genomic_DNA"/>
</dbReference>
<dbReference type="Proteomes" id="UP000429523">
    <property type="component" value="Unassembled WGS sequence"/>
</dbReference>
<dbReference type="Proteomes" id="UP000433483">
    <property type="component" value="Unassembled WGS sequence"/>
</dbReference>
<dbReference type="EMBL" id="QXFY01003203">
    <property type="protein sequence ID" value="KAE9287505.1"/>
    <property type="molecule type" value="Genomic_DNA"/>
</dbReference>
<dbReference type="EMBL" id="QXFZ01003128">
    <property type="protein sequence ID" value="KAE9071122.1"/>
    <property type="molecule type" value="Genomic_DNA"/>
</dbReference>
<evidence type="ECO:0000313" key="18">
    <source>
        <dbReference type="Proteomes" id="UP000476176"/>
    </source>
</evidence>
<evidence type="ECO:0000313" key="17">
    <source>
        <dbReference type="Proteomes" id="UP000460718"/>
    </source>
</evidence>
<name>A0A6A3VVP8_9STRA</name>
<evidence type="ECO:0000313" key="10">
    <source>
        <dbReference type="EMBL" id="KAE9287505.1"/>
    </source>
</evidence>
<dbReference type="Proteomes" id="UP000440732">
    <property type="component" value="Unassembled WGS sequence"/>
</dbReference>
<dbReference type="EMBL" id="QXGB01003108">
    <property type="protein sequence ID" value="KAE9172729.1"/>
    <property type="molecule type" value="Genomic_DNA"/>
</dbReference>
<dbReference type="EMBL" id="QXFX01003327">
    <property type="protein sequence ID" value="KAE9069704.1"/>
    <property type="molecule type" value="Genomic_DNA"/>
</dbReference>
<protein>
    <submittedName>
        <fullName evidence="6">Uncharacterized protein</fullName>
    </submittedName>
</protein>
<organism evidence="6 12">
    <name type="scientific">Phytophthora fragariae</name>
    <dbReference type="NCBI Taxonomy" id="53985"/>
    <lineage>
        <taxon>Eukaryota</taxon>
        <taxon>Sar</taxon>
        <taxon>Stramenopiles</taxon>
        <taxon>Oomycota</taxon>
        <taxon>Peronosporomycetes</taxon>
        <taxon>Peronosporales</taxon>
        <taxon>Peronosporaceae</taxon>
        <taxon>Phytophthora</taxon>
    </lineage>
</organism>
<evidence type="ECO:0000313" key="12">
    <source>
        <dbReference type="Proteomes" id="UP000433483"/>
    </source>
</evidence>
<dbReference type="EMBL" id="QXGC01003225">
    <property type="protein sequence ID" value="KAE9177447.1"/>
    <property type="molecule type" value="Genomic_DNA"/>
</dbReference>
<evidence type="ECO:0000313" key="3">
    <source>
        <dbReference type="EMBL" id="KAE9069704.1"/>
    </source>
</evidence>
<evidence type="ECO:0000313" key="2">
    <source>
        <dbReference type="EMBL" id="KAE8995004.1"/>
    </source>
</evidence>
<dbReference type="Proteomes" id="UP000476176">
    <property type="component" value="Unassembled WGS sequence"/>
</dbReference>
<dbReference type="EMBL" id="QXFW01001186">
    <property type="protein sequence ID" value="KAE8995004.1"/>
    <property type="molecule type" value="Genomic_DNA"/>
</dbReference>
<gene>
    <name evidence="9" type="ORF">PF001_g25857</name>
    <name evidence="8" type="ORF">PF002_g27393</name>
    <name evidence="7" type="ORF">PF004_g25772</name>
    <name evidence="6" type="ORF">PF005_g26575</name>
    <name evidence="5" type="ORF">PF006_g26094</name>
    <name evidence="4" type="ORF">PF007_g26677</name>
    <name evidence="10" type="ORF">PF008_g26384</name>
    <name evidence="1" type="ORF">PF009_g27415</name>
    <name evidence="3" type="ORF">PF010_g26560</name>
    <name evidence="2" type="ORF">PF011_g16518</name>
</gene>
<evidence type="ECO:0000313" key="19">
    <source>
        <dbReference type="Proteomes" id="UP000486351"/>
    </source>
</evidence>
<sequence>MPSWLVAIAGAVAVIETFAEQKQQHRVRIQV</sequence>
<proteinExistence type="predicted"/>
<dbReference type="Proteomes" id="UP000486351">
    <property type="component" value="Unassembled WGS sequence"/>
</dbReference>
<evidence type="ECO:0000313" key="9">
    <source>
        <dbReference type="EMBL" id="KAE9277026.1"/>
    </source>
</evidence>
<reference evidence="11 12" key="1">
    <citation type="submission" date="2018-08" db="EMBL/GenBank/DDBJ databases">
        <title>Genomic investigation of the strawberry pathogen Phytophthora fragariae indicates pathogenicity is determined by transcriptional variation in three key races.</title>
        <authorList>
            <person name="Adams T.M."/>
            <person name="Armitage A.D."/>
            <person name="Sobczyk M.K."/>
            <person name="Bates H.J."/>
            <person name="Dunwell J.M."/>
            <person name="Nellist C.F."/>
            <person name="Harrison R.J."/>
        </authorList>
    </citation>
    <scope>NUCLEOTIDE SEQUENCE [LARGE SCALE GENOMIC DNA]</scope>
    <source>
        <strain evidence="9 13">A4</strain>
        <strain evidence="8 14">BC-1</strain>
        <strain evidence="7 18">BC-23</strain>
        <strain evidence="6 12">NOV-27</strain>
        <strain evidence="5 15">NOV-5</strain>
        <strain evidence="4 16">NOV-71</strain>
        <strain evidence="10 19">NOV-77</strain>
        <strain evidence="1 11">NOV-9</strain>
        <strain evidence="3 20">ONT-3</strain>
        <strain evidence="2 17">SCRP245</strain>
    </source>
</reference>
<evidence type="ECO:0000313" key="13">
    <source>
        <dbReference type="Proteomes" id="UP000437068"/>
    </source>
</evidence>
<dbReference type="Proteomes" id="UP000437068">
    <property type="component" value="Unassembled WGS sequence"/>
</dbReference>
<evidence type="ECO:0000313" key="16">
    <source>
        <dbReference type="Proteomes" id="UP000441208"/>
    </source>
</evidence>
<evidence type="ECO:0000313" key="7">
    <source>
        <dbReference type="EMBL" id="KAE9177447.1"/>
    </source>
</evidence>
<accession>A0A6A3VVP8</accession>
<dbReference type="EMBL" id="QXGF01003135">
    <property type="protein sequence ID" value="KAE8922323.1"/>
    <property type="molecule type" value="Genomic_DNA"/>
</dbReference>
<evidence type="ECO:0000313" key="8">
    <source>
        <dbReference type="EMBL" id="KAE9181029.1"/>
    </source>
</evidence>
<evidence type="ECO:0000313" key="14">
    <source>
        <dbReference type="Proteomes" id="UP000440367"/>
    </source>
</evidence>
<dbReference type="Proteomes" id="UP000488956">
    <property type="component" value="Unassembled WGS sequence"/>
</dbReference>
<evidence type="ECO:0000313" key="5">
    <source>
        <dbReference type="EMBL" id="KAE9086113.1"/>
    </source>
</evidence>